<evidence type="ECO:0000256" key="3">
    <source>
        <dbReference type="ARBA" id="ARBA00022722"/>
    </source>
</evidence>
<dbReference type="GO" id="GO:0016787">
    <property type="term" value="F:hydrolase activity"/>
    <property type="evidence" value="ECO:0007669"/>
    <property type="project" value="UniProtKB-KW"/>
</dbReference>
<keyword evidence="4" id="KW-0479">Metal-binding</keyword>
<dbReference type="EMBL" id="RXHJ01000008">
    <property type="protein sequence ID" value="RSZ63187.1"/>
    <property type="molecule type" value="Genomic_DNA"/>
</dbReference>
<evidence type="ECO:0000259" key="11">
    <source>
        <dbReference type="PROSITE" id="PS51643"/>
    </source>
</evidence>
<dbReference type="Gene3D" id="3.40.50.300">
    <property type="entry name" value="P-loop containing nucleotide triphosphate hydrolases"/>
    <property type="match status" value="2"/>
</dbReference>
<keyword evidence="9" id="KW-0051">Antiviral defense</keyword>
<keyword evidence="3" id="KW-0540">Nuclease</keyword>
<evidence type="ECO:0000256" key="1">
    <source>
        <dbReference type="ARBA" id="ARBA00006847"/>
    </source>
</evidence>
<keyword evidence="6" id="KW-0378">Hydrolase</keyword>
<feature type="domain" description="HD Cas3-type" evidence="11">
    <location>
        <begin position="16"/>
        <end position="223"/>
    </location>
</feature>
<accession>A0A3S0HGZ1</accession>
<protein>
    <submittedName>
        <fullName evidence="12">CRISPR-associated helicase Cas3</fullName>
    </submittedName>
</protein>
<dbReference type="PANTHER" id="PTHR47963:SF9">
    <property type="entry name" value="CRISPR-ASSOCIATED ENDONUCLEASE_HELICASE CAS3"/>
    <property type="match status" value="1"/>
</dbReference>
<dbReference type="InterPro" id="IPR041372">
    <property type="entry name" value="Cas3_C"/>
</dbReference>
<dbReference type="InterPro" id="IPR011545">
    <property type="entry name" value="DEAD/DEAH_box_helicase_dom"/>
</dbReference>
<gene>
    <name evidence="12" type="primary">cas3</name>
    <name evidence="12" type="ORF">EAH68_08375</name>
</gene>
<dbReference type="NCBIfam" id="TIGR01596">
    <property type="entry name" value="cas3_HD"/>
    <property type="match status" value="1"/>
</dbReference>
<feature type="domain" description="Helicase ATP-binding" evidence="10">
    <location>
        <begin position="290"/>
        <end position="499"/>
    </location>
</feature>
<dbReference type="RefSeq" id="WP_126120876.1">
    <property type="nucleotide sequence ID" value="NZ_RXHJ01000008.1"/>
</dbReference>
<dbReference type="SUPFAM" id="SSF52540">
    <property type="entry name" value="P-loop containing nucleoside triphosphate hydrolases"/>
    <property type="match status" value="1"/>
</dbReference>
<dbReference type="GO" id="GO:0004518">
    <property type="term" value="F:nuclease activity"/>
    <property type="evidence" value="ECO:0007669"/>
    <property type="project" value="UniProtKB-KW"/>
</dbReference>
<dbReference type="GO" id="GO:0003723">
    <property type="term" value="F:RNA binding"/>
    <property type="evidence" value="ECO:0007669"/>
    <property type="project" value="TreeGrafter"/>
</dbReference>
<keyword evidence="8" id="KW-0067">ATP-binding</keyword>
<proteinExistence type="inferred from homology"/>
<comment type="similarity">
    <text evidence="1">In the N-terminal section; belongs to the CRISPR-associated nuclease Cas3-HD family.</text>
</comment>
<evidence type="ECO:0000313" key="12">
    <source>
        <dbReference type="EMBL" id="RSZ63187.1"/>
    </source>
</evidence>
<evidence type="ECO:0000259" key="10">
    <source>
        <dbReference type="PROSITE" id="PS51192"/>
    </source>
</evidence>
<keyword evidence="7" id="KW-0347">Helicase</keyword>
<sequence length="922" mass="101308">MTKHLNLFWAKTSDYSASEYLSLLQHSLDISGIITNVSDSLLAPATRKFLSDMMGEVPMDVVLKLAACAHDIGKASPFFQQKNPTLSMRVAAAGFDGAVTPNQMSANPHSIISAHTLIAWLGQRTGNRLDPITKEFWFAVIAGHHGTFNPFKSPSDDLAQEMRRSSQWQEARFELLDVLIGDAGLSEEDIQRCATLFNDADDKIIPNAVAALTTGVLIAADWVASSTENFPLISGQYQDPGERLDNARVRINLGGRWQPSPVDSAEFISRFALPKSAALRNVQQAVIEVGNAQTRPSFTIIENETGSGKTEAALALADITASKFGFNGLFFAQPTRVTSDAIFSRVAQWLSQSGSPESVSTVLAHGKSEFNDEFREVTSSGFSSIHDDDVPADQTQLEATQWFQGRKTGLLASVVVGTIDQILFATLQSRHNVLRHLGLAGKVVIIDEIHAADSYMRVYTTCLLEWLGLYGVPVIALSATLPPAMRKELLDAYYSGASGYDGTGSKLDDSPVYPRITWTDGHTTETIAPEHDGLNRTTHVIFSEGDLPEMAAKALDLSTDGGCIGIICSTVSRAQELYCLISAQEDATVLLHARFLTSDRVDLEGSLVHQLGRQAGDARPKKLIVVSTQIIEQGLDLDFDAMISDIAPTDLIIQRIGRLHRHPVLNELRPETLKKPTLSIFGAGIPDTTGPAPSMQKGSVRVYRSAPLLRSLSVLADHLQESYGRITTPVDVEKLVSVSYDTERAAPAGWVEQWAQAHRNEMDFEKSQIKRAELARIPKPESEDLAGWSRQPSIADEQAAAGQVRDADESFEVIVVRNVNGRLYALPHVRELDGMPVDGTMELDYSVARNLARCTVRLPGWTLSDDDLGDLESDGQESWQQSRWLKGMLPLVLDETLSREVERYVFRYDEQLGLLVERKEKE</sequence>
<dbReference type="PANTHER" id="PTHR47963">
    <property type="entry name" value="DEAD-BOX ATP-DEPENDENT RNA HELICASE 47, MITOCHONDRIAL"/>
    <property type="match status" value="1"/>
</dbReference>
<evidence type="ECO:0000256" key="4">
    <source>
        <dbReference type="ARBA" id="ARBA00022723"/>
    </source>
</evidence>
<comment type="similarity">
    <text evidence="2">In the central section; belongs to the CRISPR-associated helicase Cas3 family.</text>
</comment>
<dbReference type="InterPro" id="IPR054712">
    <property type="entry name" value="Cas3-like_dom"/>
</dbReference>
<dbReference type="CDD" id="cd09641">
    <property type="entry name" value="Cas3''_I"/>
    <property type="match status" value="1"/>
</dbReference>
<dbReference type="GO" id="GO:0003724">
    <property type="term" value="F:RNA helicase activity"/>
    <property type="evidence" value="ECO:0007669"/>
    <property type="project" value="TreeGrafter"/>
</dbReference>
<name>A0A3S0HGZ1_9CORY</name>
<dbReference type="NCBIfam" id="TIGR01587">
    <property type="entry name" value="cas3_core"/>
    <property type="match status" value="1"/>
</dbReference>
<dbReference type="InterPro" id="IPR014001">
    <property type="entry name" value="Helicase_ATP-bd"/>
</dbReference>
<dbReference type="Pfam" id="PF00270">
    <property type="entry name" value="DEAD"/>
    <property type="match status" value="1"/>
</dbReference>
<keyword evidence="13" id="KW-1185">Reference proteome</keyword>
<dbReference type="Pfam" id="PF18019">
    <property type="entry name" value="Cas3_HD"/>
    <property type="match status" value="1"/>
</dbReference>
<dbReference type="Proteomes" id="UP000274907">
    <property type="component" value="Unassembled WGS sequence"/>
</dbReference>
<evidence type="ECO:0000256" key="5">
    <source>
        <dbReference type="ARBA" id="ARBA00022741"/>
    </source>
</evidence>
<keyword evidence="5" id="KW-0547">Nucleotide-binding</keyword>
<evidence type="ECO:0000256" key="6">
    <source>
        <dbReference type="ARBA" id="ARBA00022801"/>
    </source>
</evidence>
<dbReference type="GO" id="GO:0051607">
    <property type="term" value="P:defense response to virus"/>
    <property type="evidence" value="ECO:0007669"/>
    <property type="project" value="UniProtKB-KW"/>
</dbReference>
<dbReference type="InterPro" id="IPR038257">
    <property type="entry name" value="CRISPR-assoc_Cas3_HD_sf"/>
</dbReference>
<evidence type="ECO:0000256" key="8">
    <source>
        <dbReference type="ARBA" id="ARBA00022840"/>
    </source>
</evidence>
<dbReference type="SMART" id="SM00487">
    <property type="entry name" value="DEXDc"/>
    <property type="match status" value="1"/>
</dbReference>
<evidence type="ECO:0000256" key="9">
    <source>
        <dbReference type="ARBA" id="ARBA00023118"/>
    </source>
</evidence>
<evidence type="ECO:0000256" key="7">
    <source>
        <dbReference type="ARBA" id="ARBA00022806"/>
    </source>
</evidence>
<dbReference type="OrthoDB" id="9810236at2"/>
<dbReference type="InterPro" id="IPR027417">
    <property type="entry name" value="P-loop_NTPase"/>
</dbReference>
<dbReference type="Pfam" id="PF22590">
    <property type="entry name" value="Cas3-like_C_2"/>
    <property type="match status" value="1"/>
</dbReference>
<organism evidence="12 13">
    <name type="scientific">Corynebacterium hylobatis</name>
    <dbReference type="NCBI Taxonomy" id="1859290"/>
    <lineage>
        <taxon>Bacteria</taxon>
        <taxon>Bacillati</taxon>
        <taxon>Actinomycetota</taxon>
        <taxon>Actinomycetes</taxon>
        <taxon>Mycobacteriales</taxon>
        <taxon>Corynebacteriaceae</taxon>
        <taxon>Corynebacterium</taxon>
    </lineage>
</organism>
<reference evidence="12 13" key="1">
    <citation type="submission" date="2018-12" db="EMBL/GenBank/DDBJ databases">
        <title>YIM 101343 draft genome.</title>
        <authorList>
            <person name="Chen X."/>
        </authorList>
    </citation>
    <scope>NUCLEOTIDE SEQUENCE [LARGE SCALE GENOMIC DNA]</scope>
    <source>
        <strain evidence="12 13">YIM 101343</strain>
    </source>
</reference>
<dbReference type="GO" id="GO:0046872">
    <property type="term" value="F:metal ion binding"/>
    <property type="evidence" value="ECO:0007669"/>
    <property type="project" value="UniProtKB-KW"/>
</dbReference>
<comment type="caution">
    <text evidence="12">The sequence shown here is derived from an EMBL/GenBank/DDBJ whole genome shotgun (WGS) entry which is preliminary data.</text>
</comment>
<dbReference type="GO" id="GO:0005524">
    <property type="term" value="F:ATP binding"/>
    <property type="evidence" value="ECO:0007669"/>
    <property type="project" value="UniProtKB-KW"/>
</dbReference>
<evidence type="ECO:0000256" key="2">
    <source>
        <dbReference type="ARBA" id="ARBA00009046"/>
    </source>
</evidence>
<dbReference type="InterPro" id="IPR006483">
    <property type="entry name" value="CRISPR-assoc_Cas3_HD"/>
</dbReference>
<dbReference type="Gene3D" id="1.10.3210.30">
    <property type="match status" value="1"/>
</dbReference>
<dbReference type="PROSITE" id="PS51643">
    <property type="entry name" value="HD_CAS3"/>
    <property type="match status" value="1"/>
</dbReference>
<evidence type="ECO:0000313" key="13">
    <source>
        <dbReference type="Proteomes" id="UP000274907"/>
    </source>
</evidence>
<dbReference type="InterPro" id="IPR006474">
    <property type="entry name" value="Helicase_Cas3_CRISPR-ass_core"/>
</dbReference>
<dbReference type="PROSITE" id="PS51192">
    <property type="entry name" value="HELICASE_ATP_BIND_1"/>
    <property type="match status" value="1"/>
</dbReference>
<dbReference type="AlphaFoldDB" id="A0A3S0HGZ1"/>
<dbReference type="InterPro" id="IPR050547">
    <property type="entry name" value="DEAD_box_RNA_helicases"/>
</dbReference>
<dbReference type="Pfam" id="PF18395">
    <property type="entry name" value="Cas3_C"/>
    <property type="match status" value="1"/>
</dbReference>